<organism evidence="6 7">
    <name type="scientific">Myotis davidii</name>
    <name type="common">David's myotis</name>
    <dbReference type="NCBI Taxonomy" id="225400"/>
    <lineage>
        <taxon>Eukaryota</taxon>
        <taxon>Metazoa</taxon>
        <taxon>Chordata</taxon>
        <taxon>Craniata</taxon>
        <taxon>Vertebrata</taxon>
        <taxon>Euteleostomi</taxon>
        <taxon>Mammalia</taxon>
        <taxon>Eutheria</taxon>
        <taxon>Laurasiatheria</taxon>
        <taxon>Chiroptera</taxon>
        <taxon>Yangochiroptera</taxon>
        <taxon>Vespertilionidae</taxon>
        <taxon>Myotis</taxon>
    </lineage>
</organism>
<name>L5M529_MYODS</name>
<comment type="function">
    <text evidence="3">Stores iron in a soluble, non-toxic, readily available form. Important for iron homeostasis. Iron is taken up in the ferrous form and deposited as ferric hydroxides after oxidation. Also plays a role in delivery of iron to cells. Mediates iron uptake in capsule cells of the developing kidney. Delivery to lysosomes by the cargo receptor NCOA4 for autophagic degradation and release or iron.</text>
</comment>
<dbReference type="Gene3D" id="1.20.1260.10">
    <property type="match status" value="1"/>
</dbReference>
<gene>
    <name evidence="6" type="ORF">MDA_GLEAN10005542</name>
</gene>
<dbReference type="PANTHER" id="PTHR11431:SF47">
    <property type="entry name" value="FERRITIN LIGHT CHAIN"/>
    <property type="match status" value="1"/>
</dbReference>
<dbReference type="SUPFAM" id="SSF47240">
    <property type="entry name" value="Ferritin-like"/>
    <property type="match status" value="1"/>
</dbReference>
<feature type="binding site" evidence="5">
    <location>
        <position position="89"/>
    </location>
    <ligand>
        <name>Fe cation</name>
        <dbReference type="ChEBI" id="CHEBI:24875"/>
        <label>1</label>
    </ligand>
</feature>
<comment type="subunit">
    <text evidence="4">Oligomer of 24 subunits. There are two types of subunits: L (light) chain and H (heavy) chain. The major chain can be light or heavy, depending on the species and tissue type. The functional molecule forms a roughly spherical shell with a diameter of 12 nm and contains a central cavity into which the insoluble mineral iron core is deposited. Interacts with NCOA4.</text>
</comment>
<comment type="subcellular location">
    <subcellularLocation>
        <location evidence="2">Autolysosome</location>
    </subcellularLocation>
</comment>
<reference evidence="7" key="1">
    <citation type="journal article" date="2013" name="Science">
        <title>Comparative analysis of bat genomes provides insight into the evolution of flight and immunity.</title>
        <authorList>
            <person name="Zhang G."/>
            <person name="Cowled C."/>
            <person name="Shi Z."/>
            <person name="Huang Z."/>
            <person name="Bishop-Lilly K.A."/>
            <person name="Fang X."/>
            <person name="Wynne J.W."/>
            <person name="Xiong Z."/>
            <person name="Baker M.L."/>
            <person name="Zhao W."/>
            <person name="Tachedjian M."/>
            <person name="Zhu Y."/>
            <person name="Zhou P."/>
            <person name="Jiang X."/>
            <person name="Ng J."/>
            <person name="Yang L."/>
            <person name="Wu L."/>
            <person name="Xiao J."/>
            <person name="Feng Y."/>
            <person name="Chen Y."/>
            <person name="Sun X."/>
            <person name="Zhang Y."/>
            <person name="Marsh G.A."/>
            <person name="Crameri G."/>
            <person name="Broder C.C."/>
            <person name="Frey K.G."/>
            <person name="Wang L.F."/>
            <person name="Wang J."/>
        </authorList>
    </citation>
    <scope>NUCLEOTIDE SEQUENCE [LARGE SCALE GENOMIC DNA]</scope>
</reference>
<protein>
    <recommendedName>
        <fullName evidence="1">Ferritin light chain</fullName>
    </recommendedName>
</protein>
<evidence type="ECO:0000256" key="1">
    <source>
        <dbReference type="ARBA" id="ARBA00040044"/>
    </source>
</evidence>
<dbReference type="Proteomes" id="UP000010556">
    <property type="component" value="Unassembled WGS sequence"/>
</dbReference>
<evidence type="ECO:0000313" key="6">
    <source>
        <dbReference type="EMBL" id="ELK32818.1"/>
    </source>
</evidence>
<evidence type="ECO:0000313" key="7">
    <source>
        <dbReference type="Proteomes" id="UP000010556"/>
    </source>
</evidence>
<dbReference type="GO" id="GO:0044754">
    <property type="term" value="C:autolysosome"/>
    <property type="evidence" value="ECO:0007669"/>
    <property type="project" value="UniProtKB-SubCell"/>
</dbReference>
<dbReference type="InterPro" id="IPR009078">
    <property type="entry name" value="Ferritin-like_SF"/>
</dbReference>
<keyword evidence="7" id="KW-1185">Reference proteome</keyword>
<evidence type="ECO:0000256" key="2">
    <source>
        <dbReference type="ARBA" id="ARBA00044942"/>
    </source>
</evidence>
<dbReference type="InterPro" id="IPR012347">
    <property type="entry name" value="Ferritin-like"/>
</dbReference>
<dbReference type="AlphaFoldDB" id="L5M529"/>
<evidence type="ECO:0000256" key="3">
    <source>
        <dbReference type="ARBA" id="ARBA00045578"/>
    </source>
</evidence>
<sequence>METAAESIHKTCREKGTSMRDATVEICNSDKYLTARNQTEWKILLWTMDILDLITAGNGWALSAWYFGDGLFTEGVITKVILKATRALERNLNQAVWNLHALDPTCTDPQLCDSLENHLLDEEVKLIKKMGYT</sequence>
<dbReference type="GO" id="GO:0006879">
    <property type="term" value="P:intracellular iron ion homeostasis"/>
    <property type="evidence" value="ECO:0007669"/>
    <property type="project" value="InterPro"/>
</dbReference>
<accession>L5M529</accession>
<dbReference type="GO" id="GO:0008198">
    <property type="term" value="F:ferrous iron binding"/>
    <property type="evidence" value="ECO:0007669"/>
    <property type="project" value="TreeGrafter"/>
</dbReference>
<dbReference type="GO" id="GO:0006826">
    <property type="term" value="P:iron ion transport"/>
    <property type="evidence" value="ECO:0007669"/>
    <property type="project" value="InterPro"/>
</dbReference>
<keyword evidence="5" id="KW-0408">Iron</keyword>
<dbReference type="InterPro" id="IPR001519">
    <property type="entry name" value="Ferritin"/>
</dbReference>
<dbReference type="PANTHER" id="PTHR11431">
    <property type="entry name" value="FERRITIN"/>
    <property type="match status" value="1"/>
</dbReference>
<dbReference type="GO" id="GO:0008199">
    <property type="term" value="F:ferric iron binding"/>
    <property type="evidence" value="ECO:0007669"/>
    <property type="project" value="InterPro"/>
</dbReference>
<proteinExistence type="predicted"/>
<evidence type="ECO:0000256" key="5">
    <source>
        <dbReference type="PIRSR" id="PIRSR601519-1"/>
    </source>
</evidence>
<evidence type="ECO:0000256" key="4">
    <source>
        <dbReference type="ARBA" id="ARBA00047045"/>
    </source>
</evidence>
<keyword evidence="5" id="KW-0479">Metal-binding</keyword>
<dbReference type="EMBL" id="KB104994">
    <property type="protein sequence ID" value="ELK32818.1"/>
    <property type="molecule type" value="Genomic_DNA"/>
</dbReference>